<dbReference type="EMBL" id="LJBN01000105">
    <property type="protein sequence ID" value="OOQ89627.1"/>
    <property type="molecule type" value="Genomic_DNA"/>
</dbReference>
<name>A0A1S9RVU9_PENBI</name>
<reference evidence="2" key="1">
    <citation type="submission" date="2015-09" db="EMBL/GenBank/DDBJ databases">
        <authorList>
            <person name="Fill T.P."/>
            <person name="Baretta J.F."/>
            <person name="de Almeida L.G."/>
            <person name="Rocha M."/>
            <person name="de Souza D.H."/>
            <person name="Malavazi I."/>
            <person name="Cerdeira L.T."/>
            <person name="Hong H."/>
            <person name="Samborskyy M."/>
            <person name="de Vasconcelos A.T."/>
            <person name="Leadlay P."/>
            <person name="Rodrigues-Filho E."/>
        </authorList>
    </citation>
    <scope>NUCLEOTIDE SEQUENCE [LARGE SCALE GENOMIC DNA]</scope>
    <source>
        <strain evidence="2">LaBioMMi 136</strain>
    </source>
</reference>
<evidence type="ECO:0000313" key="1">
    <source>
        <dbReference type="EMBL" id="OOQ89627.1"/>
    </source>
</evidence>
<dbReference type="Proteomes" id="UP000190744">
    <property type="component" value="Unassembled WGS sequence"/>
</dbReference>
<proteinExistence type="predicted"/>
<accession>A0A1S9RVU9</accession>
<evidence type="ECO:0000313" key="2">
    <source>
        <dbReference type="Proteomes" id="UP000190744"/>
    </source>
</evidence>
<organism evidence="1 2">
    <name type="scientific">Penicillium brasilianum</name>
    <dbReference type="NCBI Taxonomy" id="104259"/>
    <lineage>
        <taxon>Eukaryota</taxon>
        <taxon>Fungi</taxon>
        <taxon>Dikarya</taxon>
        <taxon>Ascomycota</taxon>
        <taxon>Pezizomycotina</taxon>
        <taxon>Eurotiomycetes</taxon>
        <taxon>Eurotiomycetidae</taxon>
        <taxon>Eurotiales</taxon>
        <taxon>Aspergillaceae</taxon>
        <taxon>Penicillium</taxon>
    </lineage>
</organism>
<gene>
    <name evidence="1" type="ORF">PEBR_07677</name>
</gene>
<sequence>MQCTKLITRNISPALPRKRPQKIRPVLIKGDNGKVASHNPSPDSDQLAYRLCELSLRKMQKEAISSEPDLRHFLASSSMQRMAQQSLLQRLDALQGAVPLCSMPLLPGADEPLLSEDEIWDIRELEIAASELEKASRRSEIARLICFQHASEM</sequence>
<dbReference type="AlphaFoldDB" id="A0A1S9RVU9"/>
<comment type="caution">
    <text evidence="1">The sequence shown here is derived from an EMBL/GenBank/DDBJ whole genome shotgun (WGS) entry which is preliminary data.</text>
</comment>
<protein>
    <submittedName>
        <fullName evidence="1">Uncharacterized protein</fullName>
    </submittedName>
</protein>